<gene>
    <name evidence="2" type="ORF">WN50_19910</name>
</gene>
<dbReference type="Pfam" id="PF13267">
    <property type="entry name" value="DUF4058"/>
    <property type="match status" value="1"/>
</dbReference>
<dbReference type="RefSeq" id="WP_046280329.1">
    <property type="nucleotide sequence ID" value="NZ_LATL02000070.1"/>
</dbReference>
<evidence type="ECO:0000313" key="3">
    <source>
        <dbReference type="Proteomes" id="UP000033607"/>
    </source>
</evidence>
<dbReference type="InterPro" id="IPR025132">
    <property type="entry name" value="DUF4058"/>
</dbReference>
<comment type="caution">
    <text evidence="2">The sequence shown here is derived from an EMBL/GenBank/DDBJ whole genome shotgun (WGS) entry which is preliminary data.</text>
</comment>
<name>A0A0F5YCB6_9CYAN</name>
<proteinExistence type="predicted"/>
<dbReference type="Proteomes" id="UP000033607">
    <property type="component" value="Unassembled WGS sequence"/>
</dbReference>
<evidence type="ECO:0000313" key="2">
    <source>
        <dbReference type="EMBL" id="KKD36408.1"/>
    </source>
</evidence>
<evidence type="ECO:0000256" key="1">
    <source>
        <dbReference type="SAM" id="MobiDB-lite"/>
    </source>
</evidence>
<feature type="region of interest" description="Disordered" evidence="1">
    <location>
        <begin position="73"/>
        <end position="93"/>
    </location>
</feature>
<reference evidence="2 3" key="1">
    <citation type="submission" date="2015-06" db="EMBL/GenBank/DDBJ databases">
        <title>Draft genome assembly of filamentous brackish cyanobacterium Limnoraphis robusta strain CS-951.</title>
        <authorList>
            <person name="Willis A."/>
            <person name="Parks M."/>
            <person name="Burford M.A."/>
        </authorList>
    </citation>
    <scope>NUCLEOTIDE SEQUENCE [LARGE SCALE GENOMIC DNA]</scope>
    <source>
        <strain evidence="2 3">CS-951</strain>
    </source>
</reference>
<dbReference type="EMBL" id="LATL02000070">
    <property type="protein sequence ID" value="KKD36408.1"/>
    <property type="molecule type" value="Genomic_DNA"/>
</dbReference>
<dbReference type="AlphaFoldDB" id="A0A0F5YCB6"/>
<dbReference type="PATRIC" id="fig|1637645.4.peg.1388"/>
<accession>A0A0F5YCB6</accession>
<organism evidence="2 3">
    <name type="scientific">Limnoraphis robusta CS-951</name>
    <dbReference type="NCBI Taxonomy" id="1637645"/>
    <lineage>
        <taxon>Bacteria</taxon>
        <taxon>Bacillati</taxon>
        <taxon>Cyanobacteriota</taxon>
        <taxon>Cyanophyceae</taxon>
        <taxon>Oscillatoriophycideae</taxon>
        <taxon>Oscillatoriales</taxon>
        <taxon>Sirenicapillariaceae</taxon>
        <taxon>Limnoraphis</taxon>
    </lineage>
</organism>
<protein>
    <recommendedName>
        <fullName evidence="4">DUF4058 domain-containing protein</fullName>
    </recommendedName>
</protein>
<sequence length="272" mass="31331">MPSPFPGMNPCLEHPDFWPEVHNRLIVAIADSLTPEVRPKYEVAIEKRVYELNDTNTDSLLVGVPDLAVKRQSQTSERLQSERLQSESVPSNVAVADPETQKITVTVPIPETVRQAYLEVREITTRSVVTVIEVLSPVNKRAGEGRETYLKKRQRVLGSLTNLVEIDLLRGWQPMPILGEDIQSDYRVLVSDQEHRPRAELYPFNLRDRLPRFSIPLRSEDVEPMLNLQELFTTIDDRAGYDYRINYENYLPELVPPLTESEQSWVQELLQQ</sequence>
<evidence type="ECO:0008006" key="4">
    <source>
        <dbReference type="Google" id="ProtNLM"/>
    </source>
</evidence>
<dbReference type="OrthoDB" id="517639at2"/>